<reference evidence="1" key="1">
    <citation type="submission" date="2021-06" db="EMBL/GenBank/DDBJ databases">
        <authorList>
            <person name="Kallberg Y."/>
            <person name="Tangrot J."/>
            <person name="Rosling A."/>
        </authorList>
    </citation>
    <scope>NUCLEOTIDE SEQUENCE</scope>
    <source>
        <strain evidence="1">MA453B</strain>
    </source>
</reference>
<gene>
    <name evidence="1" type="ORF">DERYTH_LOCUS28304</name>
</gene>
<dbReference type="Proteomes" id="UP000789405">
    <property type="component" value="Unassembled WGS sequence"/>
</dbReference>
<accession>A0A9N9PJV8</accession>
<comment type="caution">
    <text evidence="1">The sequence shown here is derived from an EMBL/GenBank/DDBJ whole genome shotgun (WGS) entry which is preliminary data.</text>
</comment>
<keyword evidence="2" id="KW-1185">Reference proteome</keyword>
<feature type="non-terminal residue" evidence="1">
    <location>
        <position position="1"/>
    </location>
</feature>
<organism evidence="1 2">
    <name type="scientific">Dentiscutata erythropus</name>
    <dbReference type="NCBI Taxonomy" id="1348616"/>
    <lineage>
        <taxon>Eukaryota</taxon>
        <taxon>Fungi</taxon>
        <taxon>Fungi incertae sedis</taxon>
        <taxon>Mucoromycota</taxon>
        <taxon>Glomeromycotina</taxon>
        <taxon>Glomeromycetes</taxon>
        <taxon>Diversisporales</taxon>
        <taxon>Gigasporaceae</taxon>
        <taxon>Dentiscutata</taxon>
    </lineage>
</organism>
<feature type="non-terminal residue" evidence="1">
    <location>
        <position position="40"/>
    </location>
</feature>
<dbReference type="AlphaFoldDB" id="A0A9N9PJV8"/>
<proteinExistence type="predicted"/>
<protein>
    <submittedName>
        <fullName evidence="1">22977_t:CDS:1</fullName>
    </submittedName>
</protein>
<dbReference type="EMBL" id="CAJVPY010069735">
    <property type="protein sequence ID" value="CAG8827472.1"/>
    <property type="molecule type" value="Genomic_DNA"/>
</dbReference>
<name>A0A9N9PJV8_9GLOM</name>
<sequence length="40" mass="4835">EIYDEYEQLKLEQVETQKSKGRLEAVAMLRESNERNKEIH</sequence>
<evidence type="ECO:0000313" key="2">
    <source>
        <dbReference type="Proteomes" id="UP000789405"/>
    </source>
</evidence>
<evidence type="ECO:0000313" key="1">
    <source>
        <dbReference type="EMBL" id="CAG8827472.1"/>
    </source>
</evidence>